<dbReference type="RefSeq" id="WP_007133639.1">
    <property type="nucleotide sequence ID" value="NZ_CABKPN010000001.1"/>
</dbReference>
<dbReference type="InterPro" id="IPR018541">
    <property type="entry name" value="Ftsk_gamma"/>
</dbReference>
<evidence type="ECO:0000256" key="8">
    <source>
        <dbReference type="ARBA" id="ARBA00022840"/>
    </source>
</evidence>
<feature type="binding site" evidence="13">
    <location>
        <begin position="491"/>
        <end position="498"/>
    </location>
    <ligand>
        <name>ATP</name>
        <dbReference type="ChEBI" id="CHEBI:30616"/>
    </ligand>
</feature>
<evidence type="ECO:0000313" key="17">
    <source>
        <dbReference type="EMBL" id="MBW4866145.1"/>
    </source>
</evidence>
<dbReference type="Pfam" id="PF01580">
    <property type="entry name" value="FtsK_SpoIIIE"/>
    <property type="match status" value="1"/>
</dbReference>
<dbReference type="SMART" id="SM00843">
    <property type="entry name" value="Ftsk_gamma"/>
    <property type="match status" value="1"/>
</dbReference>
<dbReference type="GO" id="GO:0007059">
    <property type="term" value="P:chromosome segregation"/>
    <property type="evidence" value="ECO:0007669"/>
    <property type="project" value="UniProtKB-KW"/>
</dbReference>
<evidence type="ECO:0000256" key="7">
    <source>
        <dbReference type="ARBA" id="ARBA00022829"/>
    </source>
</evidence>
<feature type="domain" description="FtsK" evidence="16">
    <location>
        <begin position="473"/>
        <end position="679"/>
    </location>
</feature>
<dbReference type="InterPro" id="IPR050206">
    <property type="entry name" value="FtsK/SpoIIIE/SftA"/>
</dbReference>
<reference evidence="17" key="1">
    <citation type="submission" date="2021-07" db="EMBL/GenBank/DDBJ databases">
        <title>Genomic diversity and antimicrobial resistance of Prevotella spp. isolated from chronic lung disease airways.</title>
        <authorList>
            <person name="Webb K.A."/>
            <person name="Olagoke O.S."/>
            <person name="Baird T."/>
            <person name="Neill J."/>
            <person name="Pham A."/>
            <person name="Wells T.J."/>
            <person name="Ramsay K.A."/>
            <person name="Bell S.C."/>
            <person name="Sarovich D.S."/>
            <person name="Price E.P."/>
        </authorList>
    </citation>
    <scope>NUCLEOTIDE SEQUENCE</scope>
    <source>
        <strain evidence="17">SCHI0047.S.3</strain>
    </source>
</reference>
<dbReference type="GO" id="GO:0051301">
    <property type="term" value="P:cell division"/>
    <property type="evidence" value="ECO:0007669"/>
    <property type="project" value="UniProtKB-KW"/>
</dbReference>
<dbReference type="EMBL" id="JAHXRF010000013">
    <property type="protein sequence ID" value="MBW4866145.1"/>
    <property type="molecule type" value="Genomic_DNA"/>
</dbReference>
<dbReference type="SUPFAM" id="SSF52540">
    <property type="entry name" value="P-loop containing nucleoside triphosphate hydrolases"/>
    <property type="match status" value="1"/>
</dbReference>
<dbReference type="InterPro" id="IPR041027">
    <property type="entry name" value="FtsK_alpha"/>
</dbReference>
<evidence type="ECO:0000256" key="9">
    <source>
        <dbReference type="ARBA" id="ARBA00022989"/>
    </source>
</evidence>
<keyword evidence="12" id="KW-0131">Cell cycle</keyword>
<keyword evidence="9 15" id="KW-1133">Transmembrane helix</keyword>
<dbReference type="InterPro" id="IPR025199">
    <property type="entry name" value="FtsK_4TM"/>
</dbReference>
<keyword evidence="5 15" id="KW-0812">Transmembrane</keyword>
<dbReference type="Gene3D" id="3.30.980.40">
    <property type="match status" value="1"/>
</dbReference>
<dbReference type="InterPro" id="IPR036390">
    <property type="entry name" value="WH_DNA-bd_sf"/>
</dbReference>
<dbReference type="InterPro" id="IPR027417">
    <property type="entry name" value="P-loop_NTPase"/>
</dbReference>
<dbReference type="SUPFAM" id="SSF46785">
    <property type="entry name" value="Winged helix' DNA-binding domain"/>
    <property type="match status" value="1"/>
</dbReference>
<dbReference type="Pfam" id="PF09397">
    <property type="entry name" value="FtsK_gamma"/>
    <property type="match status" value="1"/>
</dbReference>
<evidence type="ECO:0000256" key="6">
    <source>
        <dbReference type="ARBA" id="ARBA00022741"/>
    </source>
</evidence>
<accession>A0AAW4NRV5</accession>
<feature type="transmembrane region" description="Helical" evidence="15">
    <location>
        <begin position="30"/>
        <end position="51"/>
    </location>
</feature>
<evidence type="ECO:0000256" key="11">
    <source>
        <dbReference type="ARBA" id="ARBA00023136"/>
    </source>
</evidence>
<dbReference type="InterPro" id="IPR036388">
    <property type="entry name" value="WH-like_DNA-bd_sf"/>
</dbReference>
<dbReference type="InterPro" id="IPR002543">
    <property type="entry name" value="FtsK_dom"/>
</dbReference>
<dbReference type="Gene3D" id="1.10.10.10">
    <property type="entry name" value="Winged helix-like DNA-binding domain superfamily/Winged helix DNA-binding domain"/>
    <property type="match status" value="1"/>
</dbReference>
<dbReference type="PROSITE" id="PS50901">
    <property type="entry name" value="FTSK"/>
    <property type="match status" value="1"/>
</dbReference>
<dbReference type="PANTHER" id="PTHR22683">
    <property type="entry name" value="SPORULATION PROTEIN RELATED"/>
    <property type="match status" value="1"/>
</dbReference>
<comment type="caution">
    <text evidence="17">The sequence shown here is derived from an EMBL/GenBank/DDBJ whole genome shotgun (WGS) entry which is preliminary data.</text>
</comment>
<sequence length="832" mass="92040">MVKKKSNRKPKNIGEAVGFRNVFSNEKTDFLLGVILLLVAIFVVIAMVSFFSTGQADQSLLESLRPGEWMNTNRIFTNYCGSIGAIMSYFFMAVNFGIPAFFIPIFVVLVGVKLMKIYTVNLWKWFFSMMLTMIWCSIAFAKFLTPIMGGLFFNPGGEHGLLCVQQLENIVGAPGLIGILLFTALAFLTYLTTETIEIVRKAMNPVKYLTSKVRFTITNHEPQSEESTQEEMSEEENEEVTTDESLIDEGLPEDLPAPIVDFTNYEEASNPTINPVENTPIIALSPIADTPKEATTDEDNKLTVEVAKNEEKAGSDVVNVEEILSTPIDPLEPFTKYKKPTLDLLKKYDDGDKPKVDMEEIKANNARIVEVLNSFGVSIREIKATVGPTITLYEITPAEGVRISKIRNLEDDIALSLSALGIRIIAPIPGKGTIGIEVPNKNPQIVSMESILNSKKFKETKMELPLALGKTITNEVFMVDLAKIPHLLVAGATGQGKSVGLNAIITSLLYKKHPNELKFVLVDPKKVEFSVYHKISDHFMACLPENDDEPIITDVTKVVRTLNSLCALMDRRYDLLKIAGAKNIKEYNAKYVNHKLDLTKGHDYMPYIVVIIDEFGDLIMTAGKEIELPIARIAQLARAVGIHMVIATQRPTTKIITGNIKANFPGRMAFRVSSQIDSRTILDRSGANQLVGRGDLLFLNGNEPVRVQCAFVDTPEIERINDYITDEPGPVEPMELPEPIEDNSGGSVGSGGADLSSLDPYFEEAAHAIVLSQQGSTSMIQRRFSIGYNRAGRLMDQLEQAGIVGAAQGSKPREVLIQDENQLNSRLLQLRS</sequence>
<evidence type="ECO:0000256" key="10">
    <source>
        <dbReference type="ARBA" id="ARBA00023125"/>
    </source>
</evidence>
<name>A0AAW4NRV5_9BACT</name>
<comment type="similarity">
    <text evidence="2">Belongs to the FtsK/SpoIIIE/SftA family.</text>
</comment>
<keyword evidence="11 15" id="KW-0472">Membrane</keyword>
<evidence type="ECO:0000256" key="2">
    <source>
        <dbReference type="ARBA" id="ARBA00006474"/>
    </source>
</evidence>
<protein>
    <submittedName>
        <fullName evidence="17">DNA translocase FtsK</fullName>
    </submittedName>
</protein>
<feature type="compositionally biased region" description="Acidic residues" evidence="14">
    <location>
        <begin position="227"/>
        <end position="252"/>
    </location>
</feature>
<dbReference type="Gene3D" id="3.40.50.300">
    <property type="entry name" value="P-loop containing nucleotide triphosphate hydrolases"/>
    <property type="match status" value="1"/>
</dbReference>
<evidence type="ECO:0000256" key="3">
    <source>
        <dbReference type="ARBA" id="ARBA00022475"/>
    </source>
</evidence>
<dbReference type="GO" id="GO:0005886">
    <property type="term" value="C:plasma membrane"/>
    <property type="evidence" value="ECO:0007669"/>
    <property type="project" value="UniProtKB-SubCell"/>
</dbReference>
<keyword evidence="4" id="KW-0132">Cell division</keyword>
<dbReference type="Pfam" id="PF13491">
    <property type="entry name" value="FtsK_4TM"/>
    <property type="match status" value="1"/>
</dbReference>
<evidence type="ECO:0000256" key="5">
    <source>
        <dbReference type="ARBA" id="ARBA00022692"/>
    </source>
</evidence>
<dbReference type="Proteomes" id="UP001196873">
    <property type="component" value="Unassembled WGS sequence"/>
</dbReference>
<evidence type="ECO:0000313" key="18">
    <source>
        <dbReference type="Proteomes" id="UP001196873"/>
    </source>
</evidence>
<keyword evidence="6 13" id="KW-0547">Nucleotide-binding</keyword>
<dbReference type="GO" id="GO:0005524">
    <property type="term" value="F:ATP binding"/>
    <property type="evidence" value="ECO:0007669"/>
    <property type="project" value="UniProtKB-UniRule"/>
</dbReference>
<gene>
    <name evidence="17" type="ORF">KZY68_09030</name>
</gene>
<evidence type="ECO:0000256" key="1">
    <source>
        <dbReference type="ARBA" id="ARBA00004651"/>
    </source>
</evidence>
<dbReference type="Pfam" id="PF17854">
    <property type="entry name" value="FtsK_alpha"/>
    <property type="match status" value="1"/>
</dbReference>
<feature type="transmembrane region" description="Helical" evidence="15">
    <location>
        <begin position="170"/>
        <end position="191"/>
    </location>
</feature>
<evidence type="ECO:0000256" key="14">
    <source>
        <dbReference type="SAM" id="MobiDB-lite"/>
    </source>
</evidence>
<keyword evidence="10" id="KW-0238">DNA-binding</keyword>
<evidence type="ECO:0000256" key="13">
    <source>
        <dbReference type="PROSITE-ProRule" id="PRU00289"/>
    </source>
</evidence>
<proteinExistence type="inferred from homology"/>
<keyword evidence="7" id="KW-0159">Chromosome partition</keyword>
<evidence type="ECO:0000256" key="15">
    <source>
        <dbReference type="SAM" id="Phobius"/>
    </source>
</evidence>
<evidence type="ECO:0000259" key="16">
    <source>
        <dbReference type="PROSITE" id="PS50901"/>
    </source>
</evidence>
<dbReference type="GO" id="GO:0003677">
    <property type="term" value="F:DNA binding"/>
    <property type="evidence" value="ECO:0007669"/>
    <property type="project" value="UniProtKB-KW"/>
</dbReference>
<evidence type="ECO:0000256" key="4">
    <source>
        <dbReference type="ARBA" id="ARBA00022618"/>
    </source>
</evidence>
<dbReference type="PANTHER" id="PTHR22683:SF41">
    <property type="entry name" value="DNA TRANSLOCASE FTSK"/>
    <property type="match status" value="1"/>
</dbReference>
<keyword evidence="8 13" id="KW-0067">ATP-binding</keyword>
<feature type="region of interest" description="Disordered" evidence="14">
    <location>
        <begin position="219"/>
        <end position="253"/>
    </location>
</feature>
<feature type="transmembrane region" description="Helical" evidence="15">
    <location>
        <begin position="86"/>
        <end position="110"/>
    </location>
</feature>
<evidence type="ECO:0000256" key="12">
    <source>
        <dbReference type="ARBA" id="ARBA00023306"/>
    </source>
</evidence>
<feature type="transmembrane region" description="Helical" evidence="15">
    <location>
        <begin position="122"/>
        <end position="144"/>
    </location>
</feature>
<dbReference type="AlphaFoldDB" id="A0AAW4NRV5"/>
<keyword evidence="3" id="KW-1003">Cell membrane</keyword>
<organism evidence="17 18">
    <name type="scientific">Segatella salivae</name>
    <dbReference type="NCBI Taxonomy" id="228604"/>
    <lineage>
        <taxon>Bacteria</taxon>
        <taxon>Pseudomonadati</taxon>
        <taxon>Bacteroidota</taxon>
        <taxon>Bacteroidia</taxon>
        <taxon>Bacteroidales</taxon>
        <taxon>Prevotellaceae</taxon>
        <taxon>Segatella</taxon>
    </lineage>
</organism>
<comment type="subcellular location">
    <subcellularLocation>
        <location evidence="1">Cell membrane</location>
        <topology evidence="1">Multi-pass membrane protein</topology>
    </subcellularLocation>
</comment>